<reference evidence="4" key="1">
    <citation type="submission" date="2021-01" db="EMBL/GenBank/DDBJ databases">
        <title>Whole genome shotgun sequence of Virgisporangium aliadipatigenens NBRC 105644.</title>
        <authorList>
            <person name="Komaki H."/>
            <person name="Tamura T."/>
        </authorList>
    </citation>
    <scope>NUCLEOTIDE SEQUENCE</scope>
    <source>
        <strain evidence="4">NBRC 105644</strain>
    </source>
</reference>
<evidence type="ECO:0000256" key="1">
    <source>
        <dbReference type="ARBA" id="ARBA00023002"/>
    </source>
</evidence>
<dbReference type="GO" id="GO:0004497">
    <property type="term" value="F:monooxygenase activity"/>
    <property type="evidence" value="ECO:0007669"/>
    <property type="project" value="UniProtKB-KW"/>
</dbReference>
<dbReference type="GO" id="GO:0005829">
    <property type="term" value="C:cytosol"/>
    <property type="evidence" value="ECO:0007669"/>
    <property type="project" value="TreeGrafter"/>
</dbReference>
<dbReference type="SUPFAM" id="SSF51679">
    <property type="entry name" value="Bacterial luciferase-like"/>
    <property type="match status" value="1"/>
</dbReference>
<protein>
    <recommendedName>
        <fullName evidence="3">Luciferase-like domain-containing protein</fullName>
    </recommendedName>
</protein>
<dbReference type="PANTHER" id="PTHR30137:SF8">
    <property type="entry name" value="BLR5498 PROTEIN"/>
    <property type="match status" value="1"/>
</dbReference>
<feature type="domain" description="Luciferase-like" evidence="3">
    <location>
        <begin position="30"/>
        <end position="319"/>
    </location>
</feature>
<dbReference type="GO" id="GO:0016705">
    <property type="term" value="F:oxidoreductase activity, acting on paired donors, with incorporation or reduction of molecular oxygen"/>
    <property type="evidence" value="ECO:0007669"/>
    <property type="project" value="InterPro"/>
</dbReference>
<dbReference type="AlphaFoldDB" id="A0A8J3YTG3"/>
<dbReference type="Proteomes" id="UP000619260">
    <property type="component" value="Unassembled WGS sequence"/>
</dbReference>
<accession>A0A8J3YTG3</accession>
<sequence>MKFSAFNPFPVYGTEADPARWPVPPRYSAPGLAGDGLARAWELCDLADELGFDYVSVAEHHYHPRQMTPNPLLMAAALSQRLRSAGVAVLGVDLPLTNPLRTAEELAVLDVLTGGRLLVGLFRGAPNEFLAYGTDPYRSREAYEEALDLVRAAWTEPEPFAWIGRHHEYRTVAVWPRPVQQPHPPILVAGNTPATARYAARQRCRLGLSFVSAARAAALVAAYREEARAAGWEPTADDVLCRQFALVAPSDDEADGLVRRYGYGDLTAMRAVSDPRVSRELTRAFGGTAPSTVDVLPAGPMFVGSSATVTAQVRDFVTATGVGILDLAFNELNLPFAHARRSLELFGREVIARL</sequence>
<keyword evidence="2" id="KW-0503">Monooxygenase</keyword>
<evidence type="ECO:0000313" key="5">
    <source>
        <dbReference type="Proteomes" id="UP000619260"/>
    </source>
</evidence>
<comment type="caution">
    <text evidence="4">The sequence shown here is derived from an EMBL/GenBank/DDBJ whole genome shotgun (WGS) entry which is preliminary data.</text>
</comment>
<evidence type="ECO:0000313" key="4">
    <source>
        <dbReference type="EMBL" id="GIJ49448.1"/>
    </source>
</evidence>
<organism evidence="4 5">
    <name type="scientific">Virgisporangium aliadipatigenens</name>
    <dbReference type="NCBI Taxonomy" id="741659"/>
    <lineage>
        <taxon>Bacteria</taxon>
        <taxon>Bacillati</taxon>
        <taxon>Actinomycetota</taxon>
        <taxon>Actinomycetes</taxon>
        <taxon>Micromonosporales</taxon>
        <taxon>Micromonosporaceae</taxon>
        <taxon>Virgisporangium</taxon>
    </lineage>
</organism>
<gene>
    <name evidence="4" type="ORF">Val02_63340</name>
</gene>
<dbReference type="InterPro" id="IPR011251">
    <property type="entry name" value="Luciferase-like_dom"/>
</dbReference>
<keyword evidence="1" id="KW-0560">Oxidoreductase</keyword>
<evidence type="ECO:0000256" key="2">
    <source>
        <dbReference type="ARBA" id="ARBA00023033"/>
    </source>
</evidence>
<dbReference type="InterPro" id="IPR050766">
    <property type="entry name" value="Bact_Lucif_Oxidored"/>
</dbReference>
<keyword evidence="5" id="KW-1185">Reference proteome</keyword>
<evidence type="ECO:0000259" key="3">
    <source>
        <dbReference type="Pfam" id="PF00296"/>
    </source>
</evidence>
<dbReference type="EMBL" id="BOPF01000028">
    <property type="protein sequence ID" value="GIJ49448.1"/>
    <property type="molecule type" value="Genomic_DNA"/>
</dbReference>
<proteinExistence type="predicted"/>
<dbReference type="Gene3D" id="3.20.20.30">
    <property type="entry name" value="Luciferase-like domain"/>
    <property type="match status" value="1"/>
</dbReference>
<dbReference type="PANTHER" id="PTHR30137">
    <property type="entry name" value="LUCIFERASE-LIKE MONOOXYGENASE"/>
    <property type="match status" value="1"/>
</dbReference>
<dbReference type="InterPro" id="IPR036661">
    <property type="entry name" value="Luciferase-like_sf"/>
</dbReference>
<dbReference type="RefSeq" id="WP_203902921.1">
    <property type="nucleotide sequence ID" value="NZ_BOPF01000028.1"/>
</dbReference>
<dbReference type="Pfam" id="PF00296">
    <property type="entry name" value="Bac_luciferase"/>
    <property type="match status" value="1"/>
</dbReference>
<name>A0A8J3YTG3_9ACTN</name>